<protein>
    <recommendedName>
        <fullName evidence="3">DUF6534 domain-containing protein</fullName>
    </recommendedName>
</protein>
<evidence type="ECO:0000256" key="1">
    <source>
        <dbReference type="SAM" id="MobiDB-lite"/>
    </source>
</evidence>
<keyword evidence="2" id="KW-0472">Membrane</keyword>
<feature type="compositionally biased region" description="Basic and acidic residues" evidence="1">
    <location>
        <begin position="330"/>
        <end position="340"/>
    </location>
</feature>
<accession>A0A067PHL6</accession>
<evidence type="ECO:0000313" key="5">
    <source>
        <dbReference type="Proteomes" id="UP000027265"/>
    </source>
</evidence>
<evidence type="ECO:0000259" key="3">
    <source>
        <dbReference type="Pfam" id="PF20152"/>
    </source>
</evidence>
<evidence type="ECO:0000256" key="2">
    <source>
        <dbReference type="SAM" id="Phobius"/>
    </source>
</evidence>
<dbReference type="InParanoid" id="A0A067PHL6"/>
<gene>
    <name evidence="4" type="ORF">JAAARDRAFT_199904</name>
</gene>
<feature type="transmembrane region" description="Helical" evidence="2">
    <location>
        <begin position="18"/>
        <end position="39"/>
    </location>
</feature>
<keyword evidence="2" id="KW-1133">Transmembrane helix</keyword>
<feature type="transmembrane region" description="Helical" evidence="2">
    <location>
        <begin position="124"/>
        <end position="147"/>
    </location>
</feature>
<dbReference type="Proteomes" id="UP000027265">
    <property type="component" value="Unassembled WGS sequence"/>
</dbReference>
<dbReference type="AlphaFoldDB" id="A0A067PHL6"/>
<feature type="transmembrane region" description="Helical" evidence="2">
    <location>
        <begin position="226"/>
        <end position="247"/>
    </location>
</feature>
<keyword evidence="5" id="KW-1185">Reference proteome</keyword>
<evidence type="ECO:0000313" key="4">
    <source>
        <dbReference type="EMBL" id="KDQ50502.1"/>
    </source>
</evidence>
<sequence length="340" mass="37616">MAQLALSLDLNSTLGADFVGFAVSSVVYGILTAQVYTYLKKYPLDKTGYKLLVASLWVLETVDQAFIGHQFYFYCITNYGNPLVLIDRPGIWSLVAQVEVGALAGSIVKACFAMRVYRFSNQNIYVSGLIILMILTQLGEMSFFMLLSRVTEPYDLKAPRQPIRFSGSHGLKSLADLVTVKGLGSSSLALGVATDAVTAFALCYFLQGLRTGYAGSDSLVNSLTLYAVNTGILTSAFSLATLILYNIMPANFIFMAFYFVVSKLYAISFLATLNTRRIVRGQGTDRERSTGTTFQMFTNPRVTDPVRRVEEGVQQQKYPGPPGLHPHQKQPSETHYMEDW</sequence>
<reference evidence="5" key="1">
    <citation type="journal article" date="2014" name="Proc. Natl. Acad. Sci. U.S.A.">
        <title>Extensive sampling of basidiomycete genomes demonstrates inadequacy of the white-rot/brown-rot paradigm for wood decay fungi.</title>
        <authorList>
            <person name="Riley R."/>
            <person name="Salamov A.A."/>
            <person name="Brown D.W."/>
            <person name="Nagy L.G."/>
            <person name="Floudas D."/>
            <person name="Held B.W."/>
            <person name="Levasseur A."/>
            <person name="Lombard V."/>
            <person name="Morin E."/>
            <person name="Otillar R."/>
            <person name="Lindquist E.A."/>
            <person name="Sun H."/>
            <person name="LaButti K.M."/>
            <person name="Schmutz J."/>
            <person name="Jabbour D."/>
            <person name="Luo H."/>
            <person name="Baker S.E."/>
            <person name="Pisabarro A.G."/>
            <person name="Walton J.D."/>
            <person name="Blanchette R.A."/>
            <person name="Henrissat B."/>
            <person name="Martin F."/>
            <person name="Cullen D."/>
            <person name="Hibbett D.S."/>
            <person name="Grigoriev I.V."/>
        </authorList>
    </citation>
    <scope>NUCLEOTIDE SEQUENCE [LARGE SCALE GENOMIC DNA]</scope>
    <source>
        <strain evidence="5">MUCL 33604</strain>
    </source>
</reference>
<dbReference type="PANTHER" id="PTHR40465:SF1">
    <property type="entry name" value="DUF6534 DOMAIN-CONTAINING PROTEIN"/>
    <property type="match status" value="1"/>
</dbReference>
<dbReference type="OrthoDB" id="3190888at2759"/>
<dbReference type="EMBL" id="KL197759">
    <property type="protein sequence ID" value="KDQ50502.1"/>
    <property type="molecule type" value="Genomic_DNA"/>
</dbReference>
<feature type="transmembrane region" description="Helical" evidence="2">
    <location>
        <begin position="187"/>
        <end position="206"/>
    </location>
</feature>
<keyword evidence="2" id="KW-0812">Transmembrane</keyword>
<name>A0A067PHL6_9AGAM</name>
<feature type="domain" description="DUF6534" evidence="3">
    <location>
        <begin position="192"/>
        <end position="277"/>
    </location>
</feature>
<feature type="region of interest" description="Disordered" evidence="1">
    <location>
        <begin position="312"/>
        <end position="340"/>
    </location>
</feature>
<organism evidence="4 5">
    <name type="scientific">Jaapia argillacea MUCL 33604</name>
    <dbReference type="NCBI Taxonomy" id="933084"/>
    <lineage>
        <taxon>Eukaryota</taxon>
        <taxon>Fungi</taxon>
        <taxon>Dikarya</taxon>
        <taxon>Basidiomycota</taxon>
        <taxon>Agaricomycotina</taxon>
        <taxon>Agaricomycetes</taxon>
        <taxon>Agaricomycetidae</taxon>
        <taxon>Jaapiales</taxon>
        <taxon>Jaapiaceae</taxon>
        <taxon>Jaapia</taxon>
    </lineage>
</organism>
<feature type="transmembrane region" description="Helical" evidence="2">
    <location>
        <begin position="253"/>
        <end position="273"/>
    </location>
</feature>
<dbReference type="InterPro" id="IPR045339">
    <property type="entry name" value="DUF6534"/>
</dbReference>
<dbReference type="PANTHER" id="PTHR40465">
    <property type="entry name" value="CHROMOSOME 1, WHOLE GENOME SHOTGUN SEQUENCE"/>
    <property type="match status" value="1"/>
</dbReference>
<dbReference type="HOGENOM" id="CLU_046025_5_0_1"/>
<proteinExistence type="predicted"/>
<dbReference type="Pfam" id="PF20152">
    <property type="entry name" value="DUF6534"/>
    <property type="match status" value="1"/>
</dbReference>